<reference evidence="2" key="1">
    <citation type="submission" date="2020-08" db="EMBL/GenBank/DDBJ databases">
        <title>Multicomponent nature underlies the extraordinary mechanical properties of spider dragline silk.</title>
        <authorList>
            <person name="Kono N."/>
            <person name="Nakamura H."/>
            <person name="Mori M."/>
            <person name="Yoshida Y."/>
            <person name="Ohtoshi R."/>
            <person name="Malay A.D."/>
            <person name="Moran D.A.P."/>
            <person name="Tomita M."/>
            <person name="Numata K."/>
            <person name="Arakawa K."/>
        </authorList>
    </citation>
    <scope>NUCLEOTIDE SEQUENCE</scope>
</reference>
<dbReference type="Proteomes" id="UP000887013">
    <property type="component" value="Unassembled WGS sequence"/>
</dbReference>
<comment type="caution">
    <text evidence="2">The sequence shown here is derived from an EMBL/GenBank/DDBJ whole genome shotgun (WGS) entry which is preliminary data.</text>
</comment>
<evidence type="ECO:0000313" key="1">
    <source>
        <dbReference type="EMBL" id="GFS74083.1"/>
    </source>
</evidence>
<proteinExistence type="predicted"/>
<protein>
    <submittedName>
        <fullName evidence="2">Uncharacterized protein</fullName>
    </submittedName>
</protein>
<accession>A0A8X6Q2E3</accession>
<keyword evidence="3" id="KW-1185">Reference proteome</keyword>
<evidence type="ECO:0000313" key="2">
    <source>
        <dbReference type="EMBL" id="GFU03010.1"/>
    </source>
</evidence>
<organism evidence="2 3">
    <name type="scientific">Nephila pilipes</name>
    <name type="common">Giant wood spider</name>
    <name type="synonym">Nephila maculata</name>
    <dbReference type="NCBI Taxonomy" id="299642"/>
    <lineage>
        <taxon>Eukaryota</taxon>
        <taxon>Metazoa</taxon>
        <taxon>Ecdysozoa</taxon>
        <taxon>Arthropoda</taxon>
        <taxon>Chelicerata</taxon>
        <taxon>Arachnida</taxon>
        <taxon>Araneae</taxon>
        <taxon>Araneomorphae</taxon>
        <taxon>Entelegynae</taxon>
        <taxon>Araneoidea</taxon>
        <taxon>Nephilidae</taxon>
        <taxon>Nephila</taxon>
    </lineage>
</organism>
<sequence length="92" mass="10483">MKDELSSCLAVEFVGLKPKTYSLKSVVMKKKTEKGVSKVIIQQIRHSDCKDTLLYRRRGLAKAQKIEVTITLCKLYHIKNQPCALLIAKDTF</sequence>
<gene>
    <name evidence="1" type="ORF">NPIL_159201</name>
    <name evidence="2" type="ORF">NPIL_443541</name>
</gene>
<dbReference type="AlphaFoldDB" id="A0A8X6Q2E3"/>
<dbReference type="EMBL" id="BMAW01076766">
    <property type="protein sequence ID" value="GFU03010.1"/>
    <property type="molecule type" value="Genomic_DNA"/>
</dbReference>
<dbReference type="EMBL" id="BMAW01050152">
    <property type="protein sequence ID" value="GFS74083.1"/>
    <property type="molecule type" value="Genomic_DNA"/>
</dbReference>
<name>A0A8X6Q2E3_NEPPI</name>
<evidence type="ECO:0000313" key="3">
    <source>
        <dbReference type="Proteomes" id="UP000887013"/>
    </source>
</evidence>